<evidence type="ECO:0000313" key="2">
    <source>
        <dbReference type="WBParaSite" id="Hba_05130"/>
    </source>
</evidence>
<evidence type="ECO:0000313" key="1">
    <source>
        <dbReference type="Proteomes" id="UP000095283"/>
    </source>
</evidence>
<name>A0A1I7WJD4_HETBA</name>
<dbReference type="WBParaSite" id="Hba_05130">
    <property type="protein sequence ID" value="Hba_05130"/>
    <property type="gene ID" value="Hba_05130"/>
</dbReference>
<dbReference type="AlphaFoldDB" id="A0A1I7WJD4"/>
<sequence length="39" mass="4822">MVLKSGYQKIFLKYMSRNCPFSQEMSAIYLFSYLFYFEF</sequence>
<keyword evidence="1" id="KW-1185">Reference proteome</keyword>
<accession>A0A1I7WJD4</accession>
<proteinExistence type="predicted"/>
<protein>
    <submittedName>
        <fullName evidence="2">Uncharacterized protein</fullName>
    </submittedName>
</protein>
<dbReference type="Proteomes" id="UP000095283">
    <property type="component" value="Unplaced"/>
</dbReference>
<reference evidence="2" key="1">
    <citation type="submission" date="2016-11" db="UniProtKB">
        <authorList>
            <consortium name="WormBaseParasite"/>
        </authorList>
    </citation>
    <scope>IDENTIFICATION</scope>
</reference>
<organism evidence="1 2">
    <name type="scientific">Heterorhabditis bacteriophora</name>
    <name type="common">Entomopathogenic nematode worm</name>
    <dbReference type="NCBI Taxonomy" id="37862"/>
    <lineage>
        <taxon>Eukaryota</taxon>
        <taxon>Metazoa</taxon>
        <taxon>Ecdysozoa</taxon>
        <taxon>Nematoda</taxon>
        <taxon>Chromadorea</taxon>
        <taxon>Rhabditida</taxon>
        <taxon>Rhabditina</taxon>
        <taxon>Rhabditomorpha</taxon>
        <taxon>Strongyloidea</taxon>
        <taxon>Heterorhabditidae</taxon>
        <taxon>Heterorhabditis</taxon>
    </lineage>
</organism>